<gene>
    <name evidence="1" type="ORF">N1032_23440</name>
</gene>
<feature type="non-terminal residue" evidence="1">
    <location>
        <position position="1"/>
    </location>
</feature>
<organism evidence="1 2">
    <name type="scientific">Herbiconiux daphne</name>
    <dbReference type="NCBI Taxonomy" id="2970914"/>
    <lineage>
        <taxon>Bacteria</taxon>
        <taxon>Bacillati</taxon>
        <taxon>Actinomycetota</taxon>
        <taxon>Actinomycetes</taxon>
        <taxon>Micrococcales</taxon>
        <taxon>Microbacteriaceae</taxon>
        <taxon>Herbiconiux</taxon>
    </lineage>
</organism>
<proteinExistence type="predicted"/>
<sequence>IANKENPDTAAKILLRGQNANFNTQQVMSALDDAIARGDIQGAQQLSDTLKQGLGTATREDALRAASTGENFSNTKFINSLNRTATQAEAAGAAPVNQALADSIRAIRERATVPTTNNLVAQAAGRGIGGAAGFAVGGGPIGGLVGQEVGGRVTSAINQGLLDRLAGTTKRGNEYVNWLSDPANAKQVSDILASRGVDFDTASAKEVAGIIKTITTPTASNALTGNEAPAEQPAALPVMNAEPEQRAQAAKVQEPAPAPTMPNQYDDAIRFYKSITDAETGGLDNRFIRTKASEGAPSTAYGPAQITVSLADDFRKRHSGIFTKSEQEYLDRFSEQGHKMLHADPNDPVYGYGGTGDLTSKADQKLYARIAVKMLNQLKKEKGGSYDKTLEAWRG</sequence>
<accession>A0ABT2H9V9</accession>
<name>A0ABT2H9V9_9MICO</name>
<comment type="caution">
    <text evidence="1">The sequence shown here is derived from an EMBL/GenBank/DDBJ whole genome shotgun (WGS) entry which is preliminary data.</text>
</comment>
<dbReference type="Proteomes" id="UP001165586">
    <property type="component" value="Unassembled WGS sequence"/>
</dbReference>
<evidence type="ECO:0000313" key="2">
    <source>
        <dbReference type="Proteomes" id="UP001165586"/>
    </source>
</evidence>
<evidence type="ECO:0008006" key="3">
    <source>
        <dbReference type="Google" id="ProtNLM"/>
    </source>
</evidence>
<dbReference type="RefSeq" id="WP_259542761.1">
    <property type="nucleotide sequence ID" value="NZ_JANLCJ010000114.1"/>
</dbReference>
<evidence type="ECO:0000313" key="1">
    <source>
        <dbReference type="EMBL" id="MCS5736688.1"/>
    </source>
</evidence>
<feature type="non-terminal residue" evidence="1">
    <location>
        <position position="395"/>
    </location>
</feature>
<dbReference type="EMBL" id="JANLCJ010000114">
    <property type="protein sequence ID" value="MCS5736688.1"/>
    <property type="molecule type" value="Genomic_DNA"/>
</dbReference>
<keyword evidence="2" id="KW-1185">Reference proteome</keyword>
<reference evidence="1" key="1">
    <citation type="submission" date="2022-08" db="EMBL/GenBank/DDBJ databases">
        <authorList>
            <person name="Deng Y."/>
            <person name="Han X.-F."/>
            <person name="Zhang Y.-Q."/>
        </authorList>
    </citation>
    <scope>NUCLEOTIDE SEQUENCE</scope>
    <source>
        <strain evidence="1">CPCC 203386</strain>
    </source>
</reference>
<protein>
    <recommendedName>
        <fullName evidence="3">Phage tail lysozyme domain-containing protein</fullName>
    </recommendedName>
</protein>